<sequence>MRILITGATGLIGQEIVKQCYEKGYSVNYLSRSKDKLQTKENYKGFYWNPSKGEIDRACIKGVDAIINLAGSPISQRWTSKNKEKIINSRVNSSDLLYTLLEQENITLKSIVSASAVGIYPNSLNNYYDEHDNETDHSFLGEVVEKWEMATDNLHKFTENLARVRVGLVLSEKGGMLPQITKPVKLYAGSVFGNGEQWQSWIHIEDIAHIFLYAVENKLAGIYNGVAPNPVTHKKMIKLIAGKLKKPLILPNIPEPLMKIILGEMAYLLYVSQRVSSDKIEEKGYTFKYSNINLALDNLLNKKPA</sequence>
<evidence type="ECO:0000256" key="1">
    <source>
        <dbReference type="ARBA" id="ARBA00009353"/>
    </source>
</evidence>
<evidence type="ECO:0000259" key="2">
    <source>
        <dbReference type="Pfam" id="PF01370"/>
    </source>
</evidence>
<keyword evidence="5" id="KW-1185">Reference proteome</keyword>
<dbReference type="Gene3D" id="3.40.50.720">
    <property type="entry name" value="NAD(P)-binding Rossmann-like Domain"/>
    <property type="match status" value="1"/>
</dbReference>
<feature type="domain" description="DUF1731" evidence="3">
    <location>
        <begin position="253"/>
        <end position="299"/>
    </location>
</feature>
<dbReference type="Proteomes" id="UP000831290">
    <property type="component" value="Chromosome"/>
</dbReference>
<feature type="domain" description="NAD-dependent epimerase/dehydratase" evidence="2">
    <location>
        <begin position="3"/>
        <end position="125"/>
    </location>
</feature>
<dbReference type="InterPro" id="IPR013549">
    <property type="entry name" value="DUF1731"/>
</dbReference>
<dbReference type="NCBIfam" id="TIGR01777">
    <property type="entry name" value="yfcH"/>
    <property type="match status" value="1"/>
</dbReference>
<dbReference type="Pfam" id="PF01370">
    <property type="entry name" value="Epimerase"/>
    <property type="match status" value="1"/>
</dbReference>
<evidence type="ECO:0000259" key="3">
    <source>
        <dbReference type="Pfam" id="PF08338"/>
    </source>
</evidence>
<name>A0A9E6ZP64_9FLAO</name>
<evidence type="ECO:0000313" key="5">
    <source>
        <dbReference type="Proteomes" id="UP000831290"/>
    </source>
</evidence>
<accession>A0A9E6ZP64</accession>
<dbReference type="RefSeq" id="WP_255844452.1">
    <property type="nucleotide sequence ID" value="NZ_CP094358.1"/>
</dbReference>
<dbReference type="PANTHER" id="PTHR11092:SF0">
    <property type="entry name" value="EPIMERASE FAMILY PROTEIN SDR39U1"/>
    <property type="match status" value="1"/>
</dbReference>
<dbReference type="KEGG" id="fbm:MQE35_03290"/>
<dbReference type="EMBL" id="CP094358">
    <property type="protein sequence ID" value="UOB18319.1"/>
    <property type="molecule type" value="Genomic_DNA"/>
</dbReference>
<dbReference type="Pfam" id="PF08338">
    <property type="entry name" value="DUF1731"/>
    <property type="match status" value="1"/>
</dbReference>
<comment type="similarity">
    <text evidence="1">Belongs to the NAD(P)-dependent epimerase/dehydratase family. SDR39U1 subfamily.</text>
</comment>
<dbReference type="InterPro" id="IPR001509">
    <property type="entry name" value="Epimerase_deHydtase"/>
</dbReference>
<dbReference type="SUPFAM" id="SSF51735">
    <property type="entry name" value="NAD(P)-binding Rossmann-fold domains"/>
    <property type="match status" value="1"/>
</dbReference>
<protein>
    <submittedName>
        <fullName evidence="4">TIGR01777 family oxidoreductase</fullName>
    </submittedName>
</protein>
<gene>
    <name evidence="4" type="ORF">MQE35_03290</name>
</gene>
<reference evidence="4" key="1">
    <citation type="submission" date="2022-03" db="EMBL/GenBank/DDBJ databases">
        <title>Description of Abyssus ytuae gen. nov., sp. nov., a novel member of the family Flavobacteriaceae isolated from the sediment of Mariana Trench.</title>
        <authorList>
            <person name="Zhang J."/>
            <person name="Xu X."/>
        </authorList>
    </citation>
    <scope>NUCLEOTIDE SEQUENCE</scope>
    <source>
        <strain evidence="4">MT3330</strain>
    </source>
</reference>
<organism evidence="4 5">
    <name type="scientific">Abyssalbus ytuae</name>
    <dbReference type="NCBI Taxonomy" id="2926907"/>
    <lineage>
        <taxon>Bacteria</taxon>
        <taxon>Pseudomonadati</taxon>
        <taxon>Bacteroidota</taxon>
        <taxon>Flavobacteriia</taxon>
        <taxon>Flavobacteriales</taxon>
        <taxon>Flavobacteriaceae</taxon>
        <taxon>Abyssalbus</taxon>
    </lineage>
</organism>
<proteinExistence type="inferred from homology"/>
<dbReference type="AlphaFoldDB" id="A0A9E6ZP64"/>
<dbReference type="InterPro" id="IPR036291">
    <property type="entry name" value="NAD(P)-bd_dom_sf"/>
</dbReference>
<dbReference type="InterPro" id="IPR010099">
    <property type="entry name" value="SDR39U1"/>
</dbReference>
<dbReference type="PANTHER" id="PTHR11092">
    <property type="entry name" value="SUGAR NUCLEOTIDE EPIMERASE RELATED"/>
    <property type="match status" value="1"/>
</dbReference>
<evidence type="ECO:0000313" key="4">
    <source>
        <dbReference type="EMBL" id="UOB18319.1"/>
    </source>
</evidence>